<dbReference type="InterPro" id="IPR040980">
    <property type="entry name" value="SWI2_SNF2"/>
</dbReference>
<dbReference type="Pfam" id="PF04313">
    <property type="entry name" value="HSDR_N"/>
    <property type="match status" value="1"/>
</dbReference>
<dbReference type="AlphaFoldDB" id="A0A6B1DDR5"/>
<name>A0A6B1DDR5_9CHLR</name>
<reference evidence="13" key="1">
    <citation type="submission" date="2019-09" db="EMBL/GenBank/DDBJ databases">
        <title>Characterisation of the sponge microbiome using genome-centric metagenomics.</title>
        <authorList>
            <person name="Engelberts J.P."/>
            <person name="Robbins S.J."/>
            <person name="De Goeij J.M."/>
            <person name="Aranda M."/>
            <person name="Bell S.C."/>
            <person name="Webster N.S."/>
        </authorList>
    </citation>
    <scope>NUCLEOTIDE SEQUENCE</scope>
    <source>
        <strain evidence="13">SB0661_bin_32</strain>
    </source>
</reference>
<dbReference type="GO" id="GO:0009307">
    <property type="term" value="P:DNA restriction-modification system"/>
    <property type="evidence" value="ECO:0007669"/>
    <property type="project" value="UniProtKB-KW"/>
</dbReference>
<evidence type="ECO:0000256" key="3">
    <source>
        <dbReference type="ARBA" id="ARBA00011296"/>
    </source>
</evidence>
<dbReference type="CDD" id="cd18030">
    <property type="entry name" value="DEXHc_RE_I_HsdR"/>
    <property type="match status" value="1"/>
</dbReference>
<evidence type="ECO:0000256" key="10">
    <source>
        <dbReference type="ARBA" id="ARBA00023125"/>
    </source>
</evidence>
<evidence type="ECO:0000256" key="6">
    <source>
        <dbReference type="ARBA" id="ARBA00022747"/>
    </source>
</evidence>
<evidence type="ECO:0000256" key="5">
    <source>
        <dbReference type="ARBA" id="ARBA00022741"/>
    </source>
</evidence>
<sequence>MTDLKVTEAITVQFPMVLHAAEIGWTPLTPQEAGEKRGGVNGLLFRDVLETKLSQFNPWMSADAIRQVIERLEAVPSTIEGNREMLAWLRGERQMYDETEKRYRRVQIVDFERPAENLFHVTWEWRLKPPARKGNRADVMFVVNGVPVAIVEHKNPKDGNAIEHGVAQLRRYEEETPELLVAPQLFNLTHLLDYWYGVTWNINRRYMARWKQQRDETYKFAVQSFFEPTDFLRTLREWILFYVEDGETRKSVLRQHQRTAIDKIVARCQDRSKQRGLIWHTQGSGKTFTLLTAARLILENKEQFGNATVILVVDRVELEGQLKGWVVRLLGEMKQQDIPHWRANSKLEIQELLKTDKRGLIVSMIHKFEGIDKDANTRDNIFVFIDEAHRSVAKDLGAYLMAAVPNATIIGFTGTPIARTEQGEGTFKIFGADDEHGYLDKYSIRESIEDETTLPLRYTMAPSEMAVPAARLDREFFELAAQEEITDVDELNRILDRAVGLRTFLSADDRIEKVAASVAEHFKENVEPLGYKAFLVAVSREACAKYKRALDKHLQPAWSVPVYTENINDRAERPLVSELQLSPEQEADTRLMFKKAGEDPRILIVTDKLLTGFDAPLLYCMYLDKPMRDHVLLQAIARVNRPYVANGVSKRIGLVVDYVGVLGALEKALRFDSADVSGVIEDLDLLLADLLVKLAETEAEYLADAGSGGADERLEQIVYGRFLDENLRQEFFDAYKEIEALWEILSPAPELRDHIDTYKRLAELYATVRNAYADNVNYLVDLAGKTSKMVERSASQRGLVLEPPSVTFDVHTIKSLQDEPGSEQAKVFNLVRGLKDEMETNPEMAPVLQTLAERADRILAELQARAISSFVAMLQIEAMAREKEEAFSAAQASGLSSRAFAVYWTLKGDETLRSFDISAEQLAREAETLLARFPNAAGNPDERRKLRASLYSPLIAVHTDERRRIVDHIIGILLDADTDDG</sequence>
<dbReference type="GO" id="GO:0005524">
    <property type="term" value="F:ATP binding"/>
    <property type="evidence" value="ECO:0007669"/>
    <property type="project" value="UniProtKB-KW"/>
</dbReference>
<dbReference type="PANTHER" id="PTHR30195:SF15">
    <property type="entry name" value="TYPE I RESTRICTION ENZYME HINDI ENDONUCLEASE SUBUNIT"/>
    <property type="match status" value="1"/>
</dbReference>
<dbReference type="InterPro" id="IPR055180">
    <property type="entry name" value="HsdR_RecA-like_helicase_dom_2"/>
</dbReference>
<evidence type="ECO:0000256" key="8">
    <source>
        <dbReference type="ARBA" id="ARBA00022801"/>
    </source>
</evidence>
<keyword evidence="9 11" id="KW-0067">ATP-binding</keyword>
<dbReference type="Pfam" id="PF18766">
    <property type="entry name" value="SWI2_SNF2"/>
    <property type="match status" value="1"/>
</dbReference>
<protein>
    <recommendedName>
        <fullName evidence="11">Type I restriction enzyme endonuclease subunit</fullName>
        <shortName evidence="11">R protein</shortName>
        <ecNumber evidence="11">3.1.21.3</ecNumber>
    </recommendedName>
</protein>
<evidence type="ECO:0000259" key="12">
    <source>
        <dbReference type="PROSITE" id="PS51192"/>
    </source>
</evidence>
<keyword evidence="6 11" id="KW-0680">Restriction system</keyword>
<dbReference type="CDD" id="cd18800">
    <property type="entry name" value="SF2_C_EcoR124I-like"/>
    <property type="match status" value="1"/>
</dbReference>
<evidence type="ECO:0000256" key="4">
    <source>
        <dbReference type="ARBA" id="ARBA00022722"/>
    </source>
</evidence>
<comment type="caution">
    <text evidence="13">The sequence shown here is derived from an EMBL/GenBank/DDBJ whole genome shotgun (WGS) entry which is preliminary data.</text>
</comment>
<keyword evidence="5 11" id="KW-0547">Nucleotide-binding</keyword>
<dbReference type="InterPro" id="IPR027417">
    <property type="entry name" value="P-loop_NTPase"/>
</dbReference>
<dbReference type="InterPro" id="IPR014001">
    <property type="entry name" value="Helicase_ATP-bd"/>
</dbReference>
<organism evidence="13">
    <name type="scientific">Caldilineaceae bacterium SB0661_bin_32</name>
    <dbReference type="NCBI Taxonomy" id="2605255"/>
    <lineage>
        <taxon>Bacteria</taxon>
        <taxon>Bacillati</taxon>
        <taxon>Chloroflexota</taxon>
        <taxon>Caldilineae</taxon>
        <taxon>Caldilineales</taxon>
        <taxon>Caldilineaceae</taxon>
    </lineage>
</organism>
<accession>A0A6B1DDR5</accession>
<comment type="subunit">
    <text evidence="3 11">The type I restriction/modification system is composed of three polypeptides R, M and S.</text>
</comment>
<proteinExistence type="inferred from homology"/>
<dbReference type="PANTHER" id="PTHR30195">
    <property type="entry name" value="TYPE I SITE-SPECIFIC DEOXYRIBONUCLEASE PROTEIN SUBUNIT M AND R"/>
    <property type="match status" value="1"/>
</dbReference>
<dbReference type="Gene3D" id="3.40.50.300">
    <property type="entry name" value="P-loop containing nucleotide triphosphate hydrolases"/>
    <property type="match status" value="2"/>
</dbReference>
<keyword evidence="4" id="KW-0540">Nuclease</keyword>
<evidence type="ECO:0000256" key="1">
    <source>
        <dbReference type="ARBA" id="ARBA00000851"/>
    </source>
</evidence>
<dbReference type="InterPro" id="IPR004473">
    <property type="entry name" value="Restrct_endonuc_typeI_HsdR"/>
</dbReference>
<dbReference type="EC" id="3.1.21.3" evidence="11"/>
<gene>
    <name evidence="13" type="ORF">F4X14_21635</name>
</gene>
<keyword evidence="10 11" id="KW-0238">DNA-binding</keyword>
<comment type="catalytic activity">
    <reaction evidence="1 11">
        <text>Endonucleolytic cleavage of DNA to give random double-stranded fragments with terminal 5'-phosphates, ATP is simultaneously hydrolyzed.</text>
        <dbReference type="EC" id="3.1.21.3"/>
    </reaction>
</comment>
<dbReference type="Gene3D" id="3.90.1570.50">
    <property type="match status" value="1"/>
</dbReference>
<dbReference type="GO" id="GO:0003677">
    <property type="term" value="F:DNA binding"/>
    <property type="evidence" value="ECO:0007669"/>
    <property type="project" value="UniProtKB-KW"/>
</dbReference>
<dbReference type="PROSITE" id="PS51192">
    <property type="entry name" value="HELICASE_ATP_BIND_1"/>
    <property type="match status" value="1"/>
</dbReference>
<dbReference type="NCBIfam" id="TIGR00348">
    <property type="entry name" value="hsdR"/>
    <property type="match status" value="1"/>
</dbReference>
<dbReference type="Pfam" id="PF22679">
    <property type="entry name" value="T1R_D3-like"/>
    <property type="match status" value="1"/>
</dbReference>
<dbReference type="GO" id="GO:0009035">
    <property type="term" value="F:type I site-specific deoxyribonuclease activity"/>
    <property type="evidence" value="ECO:0007669"/>
    <property type="project" value="UniProtKB-EC"/>
</dbReference>
<evidence type="ECO:0000256" key="2">
    <source>
        <dbReference type="ARBA" id="ARBA00008598"/>
    </source>
</evidence>
<dbReference type="InterPro" id="IPR051268">
    <property type="entry name" value="Type-I_R_enzyme_R_subunit"/>
</dbReference>
<evidence type="ECO:0000313" key="13">
    <source>
        <dbReference type="EMBL" id="MYC97564.1"/>
    </source>
</evidence>
<feature type="domain" description="Helicase ATP-binding" evidence="12">
    <location>
        <begin position="267"/>
        <end position="434"/>
    </location>
</feature>
<keyword evidence="8 11" id="KW-0378">Hydrolase</keyword>
<evidence type="ECO:0000256" key="7">
    <source>
        <dbReference type="ARBA" id="ARBA00022759"/>
    </source>
</evidence>
<evidence type="ECO:0000256" key="9">
    <source>
        <dbReference type="ARBA" id="ARBA00022840"/>
    </source>
</evidence>
<evidence type="ECO:0000256" key="11">
    <source>
        <dbReference type="RuleBase" id="RU364115"/>
    </source>
</evidence>
<keyword evidence="7" id="KW-0255">Endonuclease</keyword>
<dbReference type="SMART" id="SM00487">
    <property type="entry name" value="DEXDc"/>
    <property type="match status" value="1"/>
</dbReference>
<comment type="similarity">
    <text evidence="2 11">Belongs to the HsdR family.</text>
</comment>
<dbReference type="CDD" id="cd22332">
    <property type="entry name" value="HsdR_N"/>
    <property type="match status" value="1"/>
</dbReference>
<dbReference type="EMBL" id="VXMH01000121">
    <property type="protein sequence ID" value="MYC97564.1"/>
    <property type="molecule type" value="Genomic_DNA"/>
</dbReference>
<dbReference type="InterPro" id="IPR007409">
    <property type="entry name" value="Restrct_endonuc_type1_HsdR_N"/>
</dbReference>
<dbReference type="SUPFAM" id="SSF52540">
    <property type="entry name" value="P-loop containing nucleoside triphosphate hydrolases"/>
    <property type="match status" value="1"/>
</dbReference>
<comment type="function">
    <text evidence="11">Subunit R is required for both nuclease and ATPase activities, but not for modification.</text>
</comment>